<protein>
    <submittedName>
        <fullName evidence="1">SIR2 family protein</fullName>
    </submittedName>
</protein>
<dbReference type="Proteomes" id="UP001268542">
    <property type="component" value="Unassembled WGS sequence"/>
</dbReference>
<organism evidence="1 2">
    <name type="scientific">Nocardioides imazamoxiresistens</name>
    <dbReference type="NCBI Taxonomy" id="3231893"/>
    <lineage>
        <taxon>Bacteria</taxon>
        <taxon>Bacillati</taxon>
        <taxon>Actinomycetota</taxon>
        <taxon>Actinomycetes</taxon>
        <taxon>Propionibacteriales</taxon>
        <taxon>Nocardioidaceae</taxon>
        <taxon>Nocardioides</taxon>
    </lineage>
</organism>
<dbReference type="Pfam" id="PF13289">
    <property type="entry name" value="SIR2_2"/>
    <property type="match status" value="1"/>
</dbReference>
<proteinExistence type="predicted"/>
<evidence type="ECO:0000313" key="1">
    <source>
        <dbReference type="EMBL" id="MDT9594870.1"/>
    </source>
</evidence>
<reference evidence="1 2" key="1">
    <citation type="submission" date="2023-08" db="EMBL/GenBank/DDBJ databases">
        <title>Nocardioides seae sp. nov., a bacterium isolated from a soil.</title>
        <authorList>
            <person name="Wang X."/>
        </authorList>
    </citation>
    <scope>NUCLEOTIDE SEQUENCE [LARGE SCALE GENOMIC DNA]</scope>
    <source>
        <strain evidence="1 2">YZH12</strain>
    </source>
</reference>
<gene>
    <name evidence="1" type="ORF">RDV89_17410</name>
</gene>
<comment type="caution">
    <text evidence="1">The sequence shown here is derived from an EMBL/GenBank/DDBJ whole genome shotgun (WGS) entry which is preliminary data.</text>
</comment>
<name>A0ABU3Q1H1_9ACTN</name>
<keyword evidence="2" id="KW-1185">Reference proteome</keyword>
<sequence>MAVGAVEVIITLNFDRLVEQALRAAGIEPTVITHPSEIDGMRPLHQLDCVVIHLHGDYKNPDSMLNTEDELGSYAPATKRLLERILEDYGLLMGLLHDQVTGWVTQPEWLAR</sequence>
<dbReference type="RefSeq" id="WP_315735063.1">
    <property type="nucleotide sequence ID" value="NZ_JAVYII010000008.1"/>
</dbReference>
<dbReference type="EMBL" id="JAVYII010000008">
    <property type="protein sequence ID" value="MDT9594870.1"/>
    <property type="molecule type" value="Genomic_DNA"/>
</dbReference>
<evidence type="ECO:0000313" key="2">
    <source>
        <dbReference type="Proteomes" id="UP001268542"/>
    </source>
</evidence>
<accession>A0ABU3Q1H1</accession>